<dbReference type="EMBL" id="LUGG01000013">
    <property type="protein sequence ID" value="OBZ70861.1"/>
    <property type="molecule type" value="Genomic_DNA"/>
</dbReference>
<feature type="compositionally biased region" description="Basic residues" evidence="1">
    <location>
        <begin position="401"/>
        <end position="410"/>
    </location>
</feature>
<comment type="caution">
    <text evidence="2">The sequence shown here is derived from an EMBL/GenBank/DDBJ whole genome shotgun (WGS) entry which is preliminary data.</text>
</comment>
<dbReference type="OrthoDB" id="10256743at2759"/>
<protein>
    <submittedName>
        <fullName evidence="2">Uncharacterized protein</fullName>
    </submittedName>
</protein>
<evidence type="ECO:0000256" key="1">
    <source>
        <dbReference type="SAM" id="MobiDB-lite"/>
    </source>
</evidence>
<evidence type="ECO:0000313" key="2">
    <source>
        <dbReference type="EMBL" id="OBZ70861.1"/>
    </source>
</evidence>
<dbReference type="AlphaFoldDB" id="A0A1C7M1P8"/>
<gene>
    <name evidence="2" type="ORF">A0H81_09083</name>
</gene>
<dbReference type="OMA" id="RAINRRW"/>
<feature type="compositionally biased region" description="Basic and acidic residues" evidence="1">
    <location>
        <begin position="278"/>
        <end position="287"/>
    </location>
</feature>
<feature type="region of interest" description="Disordered" evidence="1">
    <location>
        <begin position="269"/>
        <end position="299"/>
    </location>
</feature>
<reference evidence="2 3" key="1">
    <citation type="submission" date="2016-03" db="EMBL/GenBank/DDBJ databases">
        <title>Whole genome sequencing of Grifola frondosa 9006-11.</title>
        <authorList>
            <person name="Min B."/>
            <person name="Park H."/>
            <person name="Kim J.-G."/>
            <person name="Cho H."/>
            <person name="Oh Y.-L."/>
            <person name="Kong W.-S."/>
            <person name="Choi I.-G."/>
        </authorList>
    </citation>
    <scope>NUCLEOTIDE SEQUENCE [LARGE SCALE GENOMIC DNA]</scope>
    <source>
        <strain evidence="2 3">9006-11</strain>
    </source>
</reference>
<organism evidence="2 3">
    <name type="scientific">Grifola frondosa</name>
    <name type="common">Maitake</name>
    <name type="synonym">Polyporus frondosus</name>
    <dbReference type="NCBI Taxonomy" id="5627"/>
    <lineage>
        <taxon>Eukaryota</taxon>
        <taxon>Fungi</taxon>
        <taxon>Dikarya</taxon>
        <taxon>Basidiomycota</taxon>
        <taxon>Agaricomycotina</taxon>
        <taxon>Agaricomycetes</taxon>
        <taxon>Polyporales</taxon>
        <taxon>Grifolaceae</taxon>
        <taxon>Grifola</taxon>
    </lineage>
</organism>
<evidence type="ECO:0000313" key="3">
    <source>
        <dbReference type="Proteomes" id="UP000092993"/>
    </source>
</evidence>
<dbReference type="STRING" id="5627.A0A1C7M1P8"/>
<sequence length="432" mass="47163">MEVLTPAQPANAMLDIGPVPMSFPAILRHPGIADRFAHLRIPAEKPTAPLSVKRSRREEKEGKRWVRRKENARFVGNAHIVFPSKRDFSLTLPNSRPTFPQPLPNYLSRNNVVPAAIPPAREPGSANAGRFSLSLKGMRRELRKSGPHTELLVREVEGEIVSWLKSGGVLLAPDSASAMSFPGVPIGTSEAIREVSRTPLQLVWTTADDAFTRYVVHCCARYHDVVSFSKDTSDQRLTYLLRPNVTRPNYVASAELDTPPTTDLELSAQDFDSESDLLSDRDYRSDSGADSDVEPLHARSGAPPLAAIAESLPPSPLVVPSSAQDIGDGWSVIGASDADVEADDSASEAELGLSGGVAALSLSEHDPDGTFIAQPGRRQVPLRTHMWTRGRRSASSPSRSPARRVPSRVRPRMEPLGVEQPAVRSFYDYLYS</sequence>
<dbReference type="Proteomes" id="UP000092993">
    <property type="component" value="Unassembled WGS sequence"/>
</dbReference>
<keyword evidence="3" id="KW-1185">Reference proteome</keyword>
<feature type="region of interest" description="Disordered" evidence="1">
    <location>
        <begin position="385"/>
        <end position="413"/>
    </location>
</feature>
<proteinExistence type="predicted"/>
<accession>A0A1C7M1P8</accession>
<name>A0A1C7M1P8_GRIFR</name>